<gene>
    <name evidence="4" type="ORF">M9458_029698</name>
</gene>
<reference evidence="4 5" key="1">
    <citation type="submission" date="2024-05" db="EMBL/GenBank/DDBJ databases">
        <title>Genome sequencing and assembly of Indian major carp, Cirrhinus mrigala (Hamilton, 1822).</title>
        <authorList>
            <person name="Mohindra V."/>
            <person name="Chowdhury L.M."/>
            <person name="Lal K."/>
            <person name="Jena J.K."/>
        </authorList>
    </citation>
    <scope>NUCLEOTIDE SEQUENCE [LARGE SCALE GENOMIC DNA]</scope>
    <source>
        <strain evidence="4">CM1030</strain>
        <tissue evidence="4">Blood</tissue>
    </source>
</reference>
<evidence type="ECO:0000259" key="3">
    <source>
        <dbReference type="PROSITE" id="PS50014"/>
    </source>
</evidence>
<sequence length="51" mass="5952">DYCDIIDTPMDLGTVRQTLEEDRYENPIDLCKDTRLIFANAKAYTPNKRSK</sequence>
<evidence type="ECO:0000313" key="4">
    <source>
        <dbReference type="EMBL" id="KAL0173730.1"/>
    </source>
</evidence>
<feature type="non-terminal residue" evidence="4">
    <location>
        <position position="51"/>
    </location>
</feature>
<keyword evidence="1 2" id="KW-0103">Bromodomain</keyword>
<dbReference type="PROSITE" id="PS50014">
    <property type="entry name" value="BROMODOMAIN_2"/>
    <property type="match status" value="1"/>
</dbReference>
<dbReference type="Pfam" id="PF00439">
    <property type="entry name" value="Bromodomain"/>
    <property type="match status" value="1"/>
</dbReference>
<feature type="non-terminal residue" evidence="4">
    <location>
        <position position="1"/>
    </location>
</feature>
<evidence type="ECO:0000256" key="2">
    <source>
        <dbReference type="PROSITE-ProRule" id="PRU00035"/>
    </source>
</evidence>
<proteinExistence type="predicted"/>
<accession>A0ABD0PI61</accession>
<keyword evidence="5" id="KW-1185">Reference proteome</keyword>
<organism evidence="4 5">
    <name type="scientific">Cirrhinus mrigala</name>
    <name type="common">Mrigala</name>
    <dbReference type="NCBI Taxonomy" id="683832"/>
    <lineage>
        <taxon>Eukaryota</taxon>
        <taxon>Metazoa</taxon>
        <taxon>Chordata</taxon>
        <taxon>Craniata</taxon>
        <taxon>Vertebrata</taxon>
        <taxon>Euteleostomi</taxon>
        <taxon>Actinopterygii</taxon>
        <taxon>Neopterygii</taxon>
        <taxon>Teleostei</taxon>
        <taxon>Ostariophysi</taxon>
        <taxon>Cypriniformes</taxon>
        <taxon>Cyprinidae</taxon>
        <taxon>Labeoninae</taxon>
        <taxon>Labeonini</taxon>
        <taxon>Cirrhinus</taxon>
    </lineage>
</organism>
<dbReference type="Gene3D" id="1.20.920.10">
    <property type="entry name" value="Bromodomain-like"/>
    <property type="match status" value="1"/>
</dbReference>
<dbReference type="InterPro" id="IPR036427">
    <property type="entry name" value="Bromodomain-like_sf"/>
</dbReference>
<evidence type="ECO:0000256" key="1">
    <source>
        <dbReference type="ARBA" id="ARBA00023117"/>
    </source>
</evidence>
<evidence type="ECO:0000313" key="5">
    <source>
        <dbReference type="Proteomes" id="UP001529510"/>
    </source>
</evidence>
<comment type="caution">
    <text evidence="4">The sequence shown here is derived from an EMBL/GenBank/DDBJ whole genome shotgun (WGS) entry which is preliminary data.</text>
</comment>
<name>A0ABD0PI61_CIRMR</name>
<dbReference type="SUPFAM" id="SSF47370">
    <property type="entry name" value="Bromodomain"/>
    <property type="match status" value="1"/>
</dbReference>
<dbReference type="Proteomes" id="UP001529510">
    <property type="component" value="Unassembled WGS sequence"/>
</dbReference>
<dbReference type="AlphaFoldDB" id="A0ABD0PI61"/>
<dbReference type="InterPro" id="IPR001487">
    <property type="entry name" value="Bromodomain"/>
</dbReference>
<protein>
    <recommendedName>
        <fullName evidence="3">Bromo domain-containing protein</fullName>
    </recommendedName>
</protein>
<dbReference type="EMBL" id="JAMKFB020000015">
    <property type="protein sequence ID" value="KAL0173730.1"/>
    <property type="molecule type" value="Genomic_DNA"/>
</dbReference>
<feature type="domain" description="Bromo" evidence="3">
    <location>
        <begin position="1"/>
        <end position="51"/>
    </location>
</feature>
<dbReference type="PANTHER" id="PTHR45926">
    <property type="entry name" value="OSJNBA0053K19.4 PROTEIN"/>
    <property type="match status" value="1"/>
</dbReference>